<dbReference type="eggNOG" id="KOG0001">
    <property type="taxonomic scope" value="Eukaryota"/>
</dbReference>
<dbReference type="AlphaFoldDB" id="A0A067EQU2"/>
<feature type="domain" description="Ubiquitin-like" evidence="2">
    <location>
        <begin position="1"/>
        <end position="61"/>
    </location>
</feature>
<dbReference type="PaxDb" id="2711-XP_006489697.1"/>
<feature type="domain" description="Ubiquitin-like" evidence="2">
    <location>
        <begin position="140"/>
        <end position="208"/>
    </location>
</feature>
<sequence length="426" mass="47951">MKVKKSEPIKNLKAMIHVKEGISEDICDLFFAGDRLEAGRLVDYGIRNNSTLHFLHQNLSEMKLFVKIPTNQTATVVEAMPYHTVQNIKTMIQVKEGIQSDQFTLVYDGKLLKEDTATMTSMNIKSESIIHLVFCPKEILSIFVKAATGEIVNLEVKHSFAIRDVKAIVGSVVGVSAADHIMIYEGKKLEDSKTLAFYDMKDECLLEMFPSSIQIFVRTPIEEIVRLEVEVLIVVRDVKEIVANIIDLSLGNQDLFYAGTKLEACKTLASYGIKNNYVLDVLPSPFQIFVKTWGGKTITLDVQPYNTVQDVKVKLFDKLQTPLHLQSIVFAGKRLFENHVLARYNIQKHSTLHMVLAPSSRIIELPLIFIDPSISLSISISEVKEMAKVKFQAAVKELLVDQVALQDDRTLADYGMDLSEKVVLVF</sequence>
<evidence type="ECO:0000313" key="4">
    <source>
        <dbReference type="Proteomes" id="UP000027120"/>
    </source>
</evidence>
<dbReference type="GO" id="GO:0031625">
    <property type="term" value="F:ubiquitin protein ligase binding"/>
    <property type="evidence" value="ECO:0000318"/>
    <property type="project" value="GO_Central"/>
</dbReference>
<reference evidence="3 4" key="1">
    <citation type="submission" date="2014-04" db="EMBL/GenBank/DDBJ databases">
        <authorList>
            <consortium name="International Citrus Genome Consortium"/>
            <person name="Gmitter F."/>
            <person name="Chen C."/>
            <person name="Farmerie W."/>
            <person name="Harkins T."/>
            <person name="Desany B."/>
            <person name="Mohiuddin M."/>
            <person name="Kodira C."/>
            <person name="Borodovsky M."/>
            <person name="Lomsadze A."/>
            <person name="Burns P."/>
            <person name="Jenkins J."/>
            <person name="Prochnik S."/>
            <person name="Shu S."/>
            <person name="Chapman J."/>
            <person name="Pitluck S."/>
            <person name="Schmutz J."/>
            <person name="Rokhsar D."/>
        </authorList>
    </citation>
    <scope>NUCLEOTIDE SEQUENCE</scope>
</reference>
<dbReference type="Gene3D" id="3.10.20.90">
    <property type="entry name" value="Phosphatidylinositol 3-kinase Catalytic Subunit, Chain A, domain 1"/>
    <property type="match status" value="5"/>
</dbReference>
<proteinExistence type="predicted"/>
<dbReference type="PANTHER" id="PTHR10666">
    <property type="entry name" value="UBIQUITIN"/>
    <property type="match status" value="1"/>
</dbReference>
<keyword evidence="4" id="KW-1185">Reference proteome</keyword>
<dbReference type="InterPro" id="IPR050158">
    <property type="entry name" value="Ubiquitin_ubiquitin-like"/>
</dbReference>
<dbReference type="CDD" id="cd17039">
    <property type="entry name" value="Ubl_ubiquitin_like"/>
    <property type="match status" value="2"/>
</dbReference>
<dbReference type="SUPFAM" id="SSF54236">
    <property type="entry name" value="Ubiquitin-like"/>
    <property type="match status" value="5"/>
</dbReference>
<evidence type="ECO:0000259" key="2">
    <source>
        <dbReference type="PROSITE" id="PS50053"/>
    </source>
</evidence>
<feature type="domain" description="Ubiquitin-like" evidence="2">
    <location>
        <begin position="62"/>
        <end position="133"/>
    </location>
</feature>
<dbReference type="InterPro" id="IPR019956">
    <property type="entry name" value="Ubiquitin_dom"/>
</dbReference>
<dbReference type="GO" id="GO:0003729">
    <property type="term" value="F:mRNA binding"/>
    <property type="evidence" value="ECO:0007669"/>
    <property type="project" value="UniProtKB-ARBA"/>
</dbReference>
<protein>
    <recommendedName>
        <fullName evidence="2">Ubiquitin-like domain-containing protein</fullName>
    </recommendedName>
</protein>
<accession>A0A067EQU2</accession>
<dbReference type="GO" id="GO:0016567">
    <property type="term" value="P:protein ubiquitination"/>
    <property type="evidence" value="ECO:0000318"/>
    <property type="project" value="GO_Central"/>
</dbReference>
<dbReference type="Pfam" id="PF00240">
    <property type="entry name" value="ubiquitin"/>
    <property type="match status" value="5"/>
</dbReference>
<dbReference type="GO" id="GO:0031386">
    <property type="term" value="F:protein tag activity"/>
    <property type="evidence" value="ECO:0000318"/>
    <property type="project" value="GO_Central"/>
</dbReference>
<gene>
    <name evidence="3" type="ORF">CISIN_1g036691mg</name>
</gene>
<organism evidence="3 4">
    <name type="scientific">Citrus sinensis</name>
    <name type="common">Sweet orange</name>
    <name type="synonym">Citrus aurantium var. sinensis</name>
    <dbReference type="NCBI Taxonomy" id="2711"/>
    <lineage>
        <taxon>Eukaryota</taxon>
        <taxon>Viridiplantae</taxon>
        <taxon>Streptophyta</taxon>
        <taxon>Embryophyta</taxon>
        <taxon>Tracheophyta</taxon>
        <taxon>Spermatophyta</taxon>
        <taxon>Magnoliopsida</taxon>
        <taxon>eudicotyledons</taxon>
        <taxon>Gunneridae</taxon>
        <taxon>Pentapetalae</taxon>
        <taxon>rosids</taxon>
        <taxon>malvids</taxon>
        <taxon>Sapindales</taxon>
        <taxon>Rutaceae</taxon>
        <taxon>Aurantioideae</taxon>
        <taxon>Citrus</taxon>
    </lineage>
</organism>
<evidence type="ECO:0000256" key="1">
    <source>
        <dbReference type="ARBA" id="ARBA00022499"/>
    </source>
</evidence>
<feature type="domain" description="Ubiquitin-like" evidence="2">
    <location>
        <begin position="373"/>
        <end position="426"/>
    </location>
</feature>
<name>A0A067EQU2_CITSI</name>
<dbReference type="SMR" id="A0A067EQU2"/>
<dbReference type="GO" id="GO:0005634">
    <property type="term" value="C:nucleus"/>
    <property type="evidence" value="ECO:0000318"/>
    <property type="project" value="GO_Central"/>
</dbReference>
<dbReference type="GO" id="GO:0019941">
    <property type="term" value="P:modification-dependent protein catabolic process"/>
    <property type="evidence" value="ECO:0000318"/>
    <property type="project" value="GO_Central"/>
</dbReference>
<feature type="domain" description="Ubiquitin-like" evidence="2">
    <location>
        <begin position="286"/>
        <end position="356"/>
    </location>
</feature>
<dbReference type="InterPro" id="IPR029071">
    <property type="entry name" value="Ubiquitin-like_domsf"/>
</dbReference>
<dbReference type="Proteomes" id="UP000027120">
    <property type="component" value="Unassembled WGS sequence"/>
</dbReference>
<keyword evidence="1" id="KW-1017">Isopeptide bond</keyword>
<dbReference type="InterPro" id="IPR000626">
    <property type="entry name" value="Ubiquitin-like_dom"/>
</dbReference>
<dbReference type="GO" id="GO:0005737">
    <property type="term" value="C:cytoplasm"/>
    <property type="evidence" value="ECO:0000318"/>
    <property type="project" value="GO_Central"/>
</dbReference>
<dbReference type="PROSITE" id="PS50053">
    <property type="entry name" value="UBIQUITIN_2"/>
    <property type="match status" value="6"/>
</dbReference>
<feature type="domain" description="Ubiquitin-like" evidence="2">
    <location>
        <begin position="213"/>
        <end position="282"/>
    </location>
</feature>
<evidence type="ECO:0000313" key="3">
    <source>
        <dbReference type="EMBL" id="KDO57559.1"/>
    </source>
</evidence>
<dbReference type="STRING" id="2711.A0A067EQU2"/>
<dbReference type="SMART" id="SM00213">
    <property type="entry name" value="UBQ"/>
    <property type="match status" value="4"/>
</dbReference>
<dbReference type="PRINTS" id="PR00348">
    <property type="entry name" value="UBIQUITIN"/>
</dbReference>
<dbReference type="EMBL" id="KK784960">
    <property type="protein sequence ID" value="KDO57559.1"/>
    <property type="molecule type" value="Genomic_DNA"/>
</dbReference>